<protein>
    <recommendedName>
        <fullName evidence="6">Sugar phosphate transporter domain-containing protein</fullName>
    </recommendedName>
</protein>
<organism evidence="7 8">
    <name type="scientific">Filobasidium floriforme</name>
    <dbReference type="NCBI Taxonomy" id="5210"/>
    <lineage>
        <taxon>Eukaryota</taxon>
        <taxon>Fungi</taxon>
        <taxon>Dikarya</taxon>
        <taxon>Basidiomycota</taxon>
        <taxon>Agaricomycotina</taxon>
        <taxon>Tremellomycetes</taxon>
        <taxon>Filobasidiales</taxon>
        <taxon>Filobasidiaceae</taxon>
        <taxon>Filobasidium</taxon>
    </lineage>
</organism>
<feature type="transmembrane region" description="Helical" evidence="5">
    <location>
        <begin position="285"/>
        <end position="304"/>
    </location>
</feature>
<feature type="transmembrane region" description="Helical" evidence="5">
    <location>
        <begin position="77"/>
        <end position="100"/>
    </location>
</feature>
<evidence type="ECO:0000256" key="5">
    <source>
        <dbReference type="SAM" id="Phobius"/>
    </source>
</evidence>
<sequence>MDGAEGTKKFTDSAAYWLILYFMFNLGLTLFNKVVLVNFPFPYTLTGLHALSGCAGCYIALERGAFVPARLTSKENLVMGAFSVLYTINIAVSNLSLHLVTVPFHQVVRASTPLFTILISVLFFRGKFSAMKLISLLPVIAGVGFATYGDYYFTAWGLILTLLGTFLAAFKTVITNVIQTGGGGRLKLHPLDLLMRMSPLAFIQCVIYGWWSGELERVRRYGAREMTREKAFALFINGMIAFGLNVVSFSANKKTGALTMTVAANCKQVLTIAIAVFLFNLHINFTNGIGIVLTLIGGGWYGWIEFQEKNAKSRLQQRLTKGP</sequence>
<proteinExistence type="predicted"/>
<evidence type="ECO:0000313" key="7">
    <source>
        <dbReference type="EMBL" id="KAG7529457.1"/>
    </source>
</evidence>
<feature type="transmembrane region" description="Helical" evidence="5">
    <location>
        <begin position="41"/>
        <end position="61"/>
    </location>
</feature>
<evidence type="ECO:0000256" key="1">
    <source>
        <dbReference type="ARBA" id="ARBA00004141"/>
    </source>
</evidence>
<dbReference type="Pfam" id="PF03151">
    <property type="entry name" value="TPT"/>
    <property type="match status" value="1"/>
</dbReference>
<dbReference type="InterPro" id="IPR004853">
    <property type="entry name" value="Sugar_P_trans_dom"/>
</dbReference>
<feature type="transmembrane region" description="Helical" evidence="5">
    <location>
        <begin position="14"/>
        <end position="35"/>
    </location>
</feature>
<dbReference type="EMBL" id="JABELV010000149">
    <property type="protein sequence ID" value="KAG7529457.1"/>
    <property type="molecule type" value="Genomic_DNA"/>
</dbReference>
<evidence type="ECO:0000256" key="4">
    <source>
        <dbReference type="ARBA" id="ARBA00023136"/>
    </source>
</evidence>
<evidence type="ECO:0000259" key="6">
    <source>
        <dbReference type="Pfam" id="PF03151"/>
    </source>
</evidence>
<dbReference type="Proteomes" id="UP000812966">
    <property type="component" value="Unassembled WGS sequence"/>
</dbReference>
<keyword evidence="8" id="KW-1185">Reference proteome</keyword>
<keyword evidence="4 5" id="KW-0472">Membrane</keyword>
<evidence type="ECO:0000256" key="2">
    <source>
        <dbReference type="ARBA" id="ARBA00022692"/>
    </source>
</evidence>
<dbReference type="AlphaFoldDB" id="A0A8K0NR71"/>
<keyword evidence="2 5" id="KW-0812">Transmembrane</keyword>
<keyword evidence="3 5" id="KW-1133">Transmembrane helix</keyword>
<feature type="transmembrane region" description="Helical" evidence="5">
    <location>
        <begin position="155"/>
        <end position="173"/>
    </location>
</feature>
<feature type="transmembrane region" description="Helical" evidence="5">
    <location>
        <begin position="193"/>
        <end position="211"/>
    </location>
</feature>
<dbReference type="OrthoDB" id="10261634at2759"/>
<comment type="subcellular location">
    <subcellularLocation>
        <location evidence="1">Membrane</location>
        <topology evidence="1">Multi-pass membrane protein</topology>
    </subcellularLocation>
</comment>
<accession>A0A8K0NR71</accession>
<feature type="transmembrane region" description="Helical" evidence="5">
    <location>
        <begin position="106"/>
        <end position="124"/>
    </location>
</feature>
<feature type="transmembrane region" description="Helical" evidence="5">
    <location>
        <begin position="258"/>
        <end position="279"/>
    </location>
</feature>
<comment type="caution">
    <text evidence="7">The sequence shown here is derived from an EMBL/GenBank/DDBJ whole genome shotgun (WGS) entry which is preliminary data.</text>
</comment>
<gene>
    <name evidence="7" type="ORF">FFLO_05633</name>
</gene>
<feature type="domain" description="Sugar phosphate transporter" evidence="6">
    <location>
        <begin position="16"/>
        <end position="299"/>
    </location>
</feature>
<dbReference type="PANTHER" id="PTHR11132">
    <property type="entry name" value="SOLUTE CARRIER FAMILY 35"/>
    <property type="match status" value="1"/>
</dbReference>
<name>A0A8K0NR71_9TREE</name>
<reference evidence="7" key="1">
    <citation type="submission" date="2020-04" db="EMBL/GenBank/DDBJ databases">
        <title>Analysis of mating type loci in Filobasidium floriforme.</title>
        <authorList>
            <person name="Nowrousian M."/>
        </authorList>
    </citation>
    <scope>NUCLEOTIDE SEQUENCE</scope>
    <source>
        <strain evidence="7">CBS 6242</strain>
    </source>
</reference>
<dbReference type="GO" id="GO:0016020">
    <property type="term" value="C:membrane"/>
    <property type="evidence" value="ECO:0007669"/>
    <property type="project" value="UniProtKB-SubCell"/>
</dbReference>
<feature type="transmembrane region" description="Helical" evidence="5">
    <location>
        <begin position="231"/>
        <end position="251"/>
    </location>
</feature>
<evidence type="ECO:0000256" key="3">
    <source>
        <dbReference type="ARBA" id="ARBA00022989"/>
    </source>
</evidence>
<evidence type="ECO:0000313" key="8">
    <source>
        <dbReference type="Proteomes" id="UP000812966"/>
    </source>
</evidence>
<dbReference type="InterPro" id="IPR050186">
    <property type="entry name" value="TPT_transporter"/>
</dbReference>